<keyword evidence="2" id="KW-1185">Reference proteome</keyword>
<sequence>MCCNSIRTTGPAAAVVADAHLGGGEPGVDEGLDSLPPLGPVRLGDLDGGGVDVLHCVLLRYRCNVVDAITFARRPDTAPPPR</sequence>
<dbReference type="Proteomes" id="UP001501624">
    <property type="component" value="Unassembled WGS sequence"/>
</dbReference>
<gene>
    <name evidence="1" type="ORF">GCM10022380_60840</name>
</gene>
<name>A0ABP7J425_9PSEU</name>
<comment type="caution">
    <text evidence="1">The sequence shown here is derived from an EMBL/GenBank/DDBJ whole genome shotgun (WGS) entry which is preliminary data.</text>
</comment>
<dbReference type="EMBL" id="BAABCM010000010">
    <property type="protein sequence ID" value="GAA3834328.1"/>
    <property type="molecule type" value="Genomic_DNA"/>
</dbReference>
<proteinExistence type="predicted"/>
<reference evidence="2" key="1">
    <citation type="journal article" date="2019" name="Int. J. Syst. Evol. Microbiol.">
        <title>The Global Catalogue of Microorganisms (GCM) 10K type strain sequencing project: providing services to taxonomists for standard genome sequencing and annotation.</title>
        <authorList>
            <consortium name="The Broad Institute Genomics Platform"/>
            <consortium name="The Broad Institute Genome Sequencing Center for Infectious Disease"/>
            <person name="Wu L."/>
            <person name="Ma J."/>
        </authorList>
    </citation>
    <scope>NUCLEOTIDE SEQUENCE [LARGE SCALE GENOMIC DNA]</scope>
    <source>
        <strain evidence="2">JCM 17017</strain>
    </source>
</reference>
<protein>
    <submittedName>
        <fullName evidence="1">Uncharacterized protein</fullName>
    </submittedName>
</protein>
<evidence type="ECO:0000313" key="2">
    <source>
        <dbReference type="Proteomes" id="UP001501624"/>
    </source>
</evidence>
<organism evidence="1 2">
    <name type="scientific">Amycolatopsis tucumanensis</name>
    <dbReference type="NCBI Taxonomy" id="401106"/>
    <lineage>
        <taxon>Bacteria</taxon>
        <taxon>Bacillati</taxon>
        <taxon>Actinomycetota</taxon>
        <taxon>Actinomycetes</taxon>
        <taxon>Pseudonocardiales</taxon>
        <taxon>Pseudonocardiaceae</taxon>
        <taxon>Amycolatopsis</taxon>
    </lineage>
</organism>
<accession>A0ABP7J425</accession>
<evidence type="ECO:0000313" key="1">
    <source>
        <dbReference type="EMBL" id="GAA3834328.1"/>
    </source>
</evidence>